<evidence type="ECO:0000313" key="4">
    <source>
        <dbReference type="EMBL" id="KZT04154.1"/>
    </source>
</evidence>
<dbReference type="GeneID" id="63826453"/>
<evidence type="ECO:0000256" key="2">
    <source>
        <dbReference type="SAM" id="Phobius"/>
    </source>
</evidence>
<gene>
    <name evidence="4" type="ORF">LAESUDRAFT_728364</name>
</gene>
<dbReference type="InterPro" id="IPR044714">
    <property type="entry name" value="AtSIBP1-like"/>
</dbReference>
<feature type="domain" description="BTB" evidence="3">
    <location>
        <begin position="251"/>
        <end position="317"/>
    </location>
</feature>
<dbReference type="InParanoid" id="A0A165D4U1"/>
<keyword evidence="2" id="KW-1133">Transmembrane helix</keyword>
<feature type="region of interest" description="Disordered" evidence="1">
    <location>
        <begin position="1"/>
        <end position="30"/>
    </location>
</feature>
<sequence>MSDRSKIDQKVLRPAASPTQLRRDPKRAASPFNKKSADIIIRSADWMNFHCHKAVLTLASPVFECMFHPPQPIATGVTDTDSAIGVTDVDTATGLPIICVTENSTALDGLLRLCYPTQNPVLQSASEVIELLEAAQKYRMVEAIRHLGDALSEYVEKSALQVYAVACRFGMEELARKAAAKLKSQETITQVPEMEHMSAGALHRLFQFRKPNVQDPADRFTFCRPALTETLQLVKTTTGPVAAEPFMHPSADIVVLSSDGIRFRVYRNILELASPVFADMLRNSGASDGHPEPSTELPLVRVAEDGRTVHALLQLCYPMEAPDVEGFDAAHALLSAVKKYGVTSALAWAKRSWVEQMKSDALRACLLAMQMGWEDETEEAVRLLPTKDHQWFPEMESIPASYYFMALERRRNRPRSLPNLSVTNMIVTVVVLMFILVLFSPSTPKPH</sequence>
<keyword evidence="5" id="KW-1185">Reference proteome</keyword>
<name>A0A165D4U1_9APHY</name>
<keyword evidence="2" id="KW-0812">Transmembrane</keyword>
<dbReference type="PROSITE" id="PS50097">
    <property type="entry name" value="BTB"/>
    <property type="match status" value="2"/>
</dbReference>
<dbReference type="EMBL" id="KV427638">
    <property type="protein sequence ID" value="KZT04154.1"/>
    <property type="molecule type" value="Genomic_DNA"/>
</dbReference>
<evidence type="ECO:0000313" key="5">
    <source>
        <dbReference type="Proteomes" id="UP000076871"/>
    </source>
</evidence>
<dbReference type="InterPro" id="IPR000210">
    <property type="entry name" value="BTB/POZ_dom"/>
</dbReference>
<dbReference type="OrthoDB" id="3164835at2759"/>
<dbReference type="InterPro" id="IPR011333">
    <property type="entry name" value="SKP1/BTB/POZ_sf"/>
</dbReference>
<dbReference type="RefSeq" id="XP_040761894.1">
    <property type="nucleotide sequence ID" value="XM_040909424.1"/>
</dbReference>
<dbReference type="AlphaFoldDB" id="A0A165D4U1"/>
<protein>
    <recommendedName>
        <fullName evidence="3">BTB domain-containing protein</fullName>
    </recommendedName>
</protein>
<keyword evidence="2" id="KW-0472">Membrane</keyword>
<feature type="compositionally biased region" description="Basic and acidic residues" evidence="1">
    <location>
        <begin position="1"/>
        <end position="11"/>
    </location>
</feature>
<dbReference type="Pfam" id="PF00651">
    <property type="entry name" value="BTB"/>
    <property type="match status" value="2"/>
</dbReference>
<accession>A0A165D4U1</accession>
<dbReference type="SMART" id="SM00225">
    <property type="entry name" value="BTB"/>
    <property type="match status" value="2"/>
</dbReference>
<feature type="transmembrane region" description="Helical" evidence="2">
    <location>
        <begin position="417"/>
        <end position="439"/>
    </location>
</feature>
<evidence type="ECO:0000259" key="3">
    <source>
        <dbReference type="PROSITE" id="PS50097"/>
    </source>
</evidence>
<dbReference type="Gene3D" id="3.30.710.10">
    <property type="entry name" value="Potassium Channel Kv1.1, Chain A"/>
    <property type="match status" value="2"/>
</dbReference>
<evidence type="ECO:0000256" key="1">
    <source>
        <dbReference type="SAM" id="MobiDB-lite"/>
    </source>
</evidence>
<proteinExistence type="predicted"/>
<dbReference type="Proteomes" id="UP000076871">
    <property type="component" value="Unassembled WGS sequence"/>
</dbReference>
<dbReference type="CDD" id="cd18186">
    <property type="entry name" value="BTB_POZ_ZBTB_KLHL-like"/>
    <property type="match status" value="1"/>
</dbReference>
<dbReference type="SUPFAM" id="SSF54695">
    <property type="entry name" value="POZ domain"/>
    <property type="match status" value="2"/>
</dbReference>
<reference evidence="4 5" key="1">
    <citation type="journal article" date="2016" name="Mol. Biol. Evol.">
        <title>Comparative Genomics of Early-Diverging Mushroom-Forming Fungi Provides Insights into the Origins of Lignocellulose Decay Capabilities.</title>
        <authorList>
            <person name="Nagy L.G."/>
            <person name="Riley R."/>
            <person name="Tritt A."/>
            <person name="Adam C."/>
            <person name="Daum C."/>
            <person name="Floudas D."/>
            <person name="Sun H."/>
            <person name="Yadav J.S."/>
            <person name="Pangilinan J."/>
            <person name="Larsson K.H."/>
            <person name="Matsuura K."/>
            <person name="Barry K."/>
            <person name="Labutti K."/>
            <person name="Kuo R."/>
            <person name="Ohm R.A."/>
            <person name="Bhattacharya S.S."/>
            <person name="Shirouzu T."/>
            <person name="Yoshinaga Y."/>
            <person name="Martin F.M."/>
            <person name="Grigoriev I.V."/>
            <person name="Hibbett D.S."/>
        </authorList>
    </citation>
    <scope>NUCLEOTIDE SEQUENCE [LARGE SCALE GENOMIC DNA]</scope>
    <source>
        <strain evidence="4 5">93-53</strain>
    </source>
</reference>
<feature type="domain" description="BTB" evidence="3">
    <location>
        <begin position="37"/>
        <end position="123"/>
    </location>
</feature>
<dbReference type="PANTHER" id="PTHR46672">
    <property type="entry name" value="OS08G0495500 PROTEIN-RELATED"/>
    <property type="match status" value="1"/>
</dbReference>
<organism evidence="4 5">
    <name type="scientific">Laetiporus sulphureus 93-53</name>
    <dbReference type="NCBI Taxonomy" id="1314785"/>
    <lineage>
        <taxon>Eukaryota</taxon>
        <taxon>Fungi</taxon>
        <taxon>Dikarya</taxon>
        <taxon>Basidiomycota</taxon>
        <taxon>Agaricomycotina</taxon>
        <taxon>Agaricomycetes</taxon>
        <taxon>Polyporales</taxon>
        <taxon>Laetiporus</taxon>
    </lineage>
</organism>